<proteinExistence type="predicted"/>
<dbReference type="SUPFAM" id="SSF52540">
    <property type="entry name" value="P-loop containing nucleoside triphosphate hydrolases"/>
    <property type="match status" value="1"/>
</dbReference>
<evidence type="ECO:0008006" key="3">
    <source>
        <dbReference type="Google" id="ProtNLM"/>
    </source>
</evidence>
<organism evidence="1 2">
    <name type="scientific">Dillenia turbinata</name>
    <dbReference type="NCBI Taxonomy" id="194707"/>
    <lineage>
        <taxon>Eukaryota</taxon>
        <taxon>Viridiplantae</taxon>
        <taxon>Streptophyta</taxon>
        <taxon>Embryophyta</taxon>
        <taxon>Tracheophyta</taxon>
        <taxon>Spermatophyta</taxon>
        <taxon>Magnoliopsida</taxon>
        <taxon>eudicotyledons</taxon>
        <taxon>Gunneridae</taxon>
        <taxon>Pentapetalae</taxon>
        <taxon>Dilleniales</taxon>
        <taxon>Dilleniaceae</taxon>
        <taxon>Dillenia</taxon>
    </lineage>
</organism>
<evidence type="ECO:0000313" key="1">
    <source>
        <dbReference type="EMBL" id="KAK6925937.1"/>
    </source>
</evidence>
<keyword evidence="2" id="KW-1185">Reference proteome</keyword>
<name>A0AAN8Z5R3_9MAGN</name>
<dbReference type="InterPro" id="IPR027417">
    <property type="entry name" value="P-loop_NTPase"/>
</dbReference>
<accession>A0AAN8Z5R3</accession>
<dbReference type="Proteomes" id="UP001370490">
    <property type="component" value="Unassembled WGS sequence"/>
</dbReference>
<dbReference type="EMBL" id="JBAMMX010000015">
    <property type="protein sequence ID" value="KAK6925937.1"/>
    <property type="molecule type" value="Genomic_DNA"/>
</dbReference>
<gene>
    <name evidence="1" type="ORF">RJ641_007656</name>
</gene>
<sequence>MIWWLFPRHWTSTLPENFIRFLNRSSSASPQPSQLLSAPIVSPYNDKIRPLLDAVDKLRHLKVMEEGIQLPTIVVVGDQSSGKSSVLESLA</sequence>
<evidence type="ECO:0000313" key="2">
    <source>
        <dbReference type="Proteomes" id="UP001370490"/>
    </source>
</evidence>
<comment type="caution">
    <text evidence="1">The sequence shown here is derived from an EMBL/GenBank/DDBJ whole genome shotgun (WGS) entry which is preliminary data.</text>
</comment>
<dbReference type="AlphaFoldDB" id="A0AAN8Z5R3"/>
<dbReference type="Gene3D" id="3.40.50.300">
    <property type="entry name" value="P-loop containing nucleotide triphosphate hydrolases"/>
    <property type="match status" value="1"/>
</dbReference>
<protein>
    <recommendedName>
        <fullName evidence="3">Dynamin-type G domain-containing protein</fullName>
    </recommendedName>
</protein>
<reference evidence="1 2" key="1">
    <citation type="submission" date="2023-12" db="EMBL/GenBank/DDBJ databases">
        <title>A high-quality genome assembly for Dillenia turbinata (Dilleniales).</title>
        <authorList>
            <person name="Chanderbali A."/>
        </authorList>
    </citation>
    <scope>NUCLEOTIDE SEQUENCE [LARGE SCALE GENOMIC DNA]</scope>
    <source>
        <strain evidence="1">LSX21</strain>
        <tissue evidence="1">Leaf</tissue>
    </source>
</reference>